<dbReference type="EMBL" id="JAUGQQ010000013">
    <property type="protein sequence ID" value="MDN3725347.1"/>
    <property type="molecule type" value="Genomic_DNA"/>
</dbReference>
<evidence type="ECO:0000313" key="8">
    <source>
        <dbReference type="EMBL" id="MDN3725347.1"/>
    </source>
</evidence>
<evidence type="ECO:0000259" key="7">
    <source>
        <dbReference type="Pfam" id="PF10590"/>
    </source>
</evidence>
<organism evidence="8 9">
    <name type="scientific">Aequorivita aurantiaca</name>
    <dbReference type="NCBI Taxonomy" id="3053356"/>
    <lineage>
        <taxon>Bacteria</taxon>
        <taxon>Pseudomonadati</taxon>
        <taxon>Bacteroidota</taxon>
        <taxon>Flavobacteriia</taxon>
        <taxon>Flavobacteriales</taxon>
        <taxon>Flavobacteriaceae</taxon>
        <taxon>Aequorivita</taxon>
    </lineage>
</organism>
<dbReference type="PIRSF" id="PIRSF000190">
    <property type="entry name" value="Pyd_amn-ph_oxd"/>
    <property type="match status" value="1"/>
</dbReference>
<dbReference type="InterPro" id="IPR019576">
    <property type="entry name" value="Pyridoxamine_oxidase_dimer_C"/>
</dbReference>
<dbReference type="Proteomes" id="UP001244787">
    <property type="component" value="Unassembled WGS sequence"/>
</dbReference>
<comment type="similarity">
    <text evidence="2">Belongs to the pyridoxamine 5'-phosphate oxidase family.</text>
</comment>
<dbReference type="InterPro" id="IPR000659">
    <property type="entry name" value="Pyridox_Oxase"/>
</dbReference>
<protein>
    <submittedName>
        <fullName evidence="8">Pyridoxal 5'-phosphate synthase</fullName>
        <ecNumber evidence="8">1.4.3.5</ecNumber>
    </submittedName>
</protein>
<feature type="domain" description="Pyridoxamine 5'-phosphate oxidase N-terminal" evidence="6">
    <location>
        <begin position="23"/>
        <end position="135"/>
    </location>
</feature>
<keyword evidence="5 8" id="KW-0560">Oxidoreductase</keyword>
<dbReference type="InterPro" id="IPR011576">
    <property type="entry name" value="Pyridox_Oxase_N"/>
</dbReference>
<keyword evidence="4" id="KW-0288">FMN</keyword>
<dbReference type="Pfam" id="PF01243">
    <property type="entry name" value="PNPOx_N"/>
    <property type="match status" value="1"/>
</dbReference>
<feature type="domain" description="Pyridoxine 5'-phosphate oxidase dimerisation C-terminal" evidence="7">
    <location>
        <begin position="149"/>
        <end position="189"/>
    </location>
</feature>
<dbReference type="GO" id="GO:0004733">
    <property type="term" value="F:pyridoxamine phosphate oxidase activity"/>
    <property type="evidence" value="ECO:0007669"/>
    <property type="project" value="UniProtKB-EC"/>
</dbReference>
<name>A0ABT8DQK6_9FLAO</name>
<evidence type="ECO:0000256" key="2">
    <source>
        <dbReference type="ARBA" id="ARBA00007301"/>
    </source>
</evidence>
<dbReference type="EC" id="1.4.3.5" evidence="8"/>
<evidence type="ECO:0000256" key="5">
    <source>
        <dbReference type="ARBA" id="ARBA00023002"/>
    </source>
</evidence>
<evidence type="ECO:0000259" key="6">
    <source>
        <dbReference type="Pfam" id="PF01243"/>
    </source>
</evidence>
<accession>A0ABT8DQK6</accession>
<evidence type="ECO:0000256" key="3">
    <source>
        <dbReference type="ARBA" id="ARBA00022630"/>
    </source>
</evidence>
<dbReference type="SUPFAM" id="SSF50475">
    <property type="entry name" value="FMN-binding split barrel"/>
    <property type="match status" value="1"/>
</dbReference>
<gene>
    <name evidence="8" type="ORF">QRD02_13245</name>
</gene>
<dbReference type="PANTHER" id="PTHR10851">
    <property type="entry name" value="PYRIDOXINE-5-PHOSPHATE OXIDASE"/>
    <property type="match status" value="1"/>
</dbReference>
<evidence type="ECO:0000313" key="9">
    <source>
        <dbReference type="Proteomes" id="UP001244787"/>
    </source>
</evidence>
<evidence type="ECO:0000256" key="4">
    <source>
        <dbReference type="ARBA" id="ARBA00022643"/>
    </source>
</evidence>
<keyword evidence="9" id="KW-1185">Reference proteome</keyword>
<dbReference type="Gene3D" id="2.30.110.10">
    <property type="entry name" value="Electron Transport, Fmn-binding Protein, Chain A"/>
    <property type="match status" value="1"/>
</dbReference>
<dbReference type="Pfam" id="PF10590">
    <property type="entry name" value="PNP_phzG_C"/>
    <property type="match status" value="1"/>
</dbReference>
<comment type="caution">
    <text evidence="8">The sequence shown here is derived from an EMBL/GenBank/DDBJ whole genome shotgun (WGS) entry which is preliminary data.</text>
</comment>
<dbReference type="RefSeq" id="WP_290255437.1">
    <property type="nucleotide sequence ID" value="NZ_JAUGQQ010000013.1"/>
</dbReference>
<reference evidence="8 9" key="1">
    <citation type="submission" date="2023-06" db="EMBL/GenBank/DDBJ databases">
        <authorList>
            <person name="Ye Y.-Q."/>
            <person name="Du Z.-J."/>
        </authorList>
    </citation>
    <scope>NUCLEOTIDE SEQUENCE [LARGE SCALE GENOMIC DNA]</scope>
    <source>
        <strain evidence="8 9">SDUM287046</strain>
    </source>
</reference>
<keyword evidence="3" id="KW-0285">Flavoprotein</keyword>
<proteinExistence type="inferred from homology"/>
<comment type="cofactor">
    <cofactor evidence="1">
        <name>FMN</name>
        <dbReference type="ChEBI" id="CHEBI:58210"/>
    </cofactor>
</comment>
<dbReference type="PANTHER" id="PTHR10851:SF4">
    <property type="entry name" value="PYRIDOXAL 5'-PHOSPHATE SYNTHASE"/>
    <property type="match status" value="1"/>
</dbReference>
<evidence type="ECO:0000256" key="1">
    <source>
        <dbReference type="ARBA" id="ARBA00001917"/>
    </source>
</evidence>
<dbReference type="NCBIfam" id="NF004231">
    <property type="entry name" value="PRK05679.1"/>
    <property type="match status" value="1"/>
</dbReference>
<dbReference type="InterPro" id="IPR012349">
    <property type="entry name" value="Split_barrel_FMN-bd"/>
</dbReference>
<sequence length="189" mass="22340">MEPIEIFKKWFEEELKLSKVRIPDAVCLSTIGLDNFPNARFVSLKEVIENLFFVTGPLNFRKGIEIEKNENVALTFWRAETERQVRIQGKASKISEQLADKYFNERNIHSQAVSSICEQGKETNDLELLKKKVMEKVFTNTKIERPENWGGYSIEPKRIEFKEFKNTRFHDRKLYEILNGKWNCKHIQP</sequence>